<evidence type="ECO:0000313" key="2">
    <source>
        <dbReference type="Proteomes" id="UP000327085"/>
    </source>
</evidence>
<protein>
    <submittedName>
        <fullName evidence="1">PREDICTED: TMV resistance</fullName>
    </submittedName>
</protein>
<proteinExistence type="predicted"/>
<name>A0A5E4GMA7_PRUDU</name>
<dbReference type="Gene3D" id="3.80.10.10">
    <property type="entry name" value="Ribonuclease Inhibitor"/>
    <property type="match status" value="1"/>
</dbReference>
<dbReference type="Gramene" id="VVA40939">
    <property type="protein sequence ID" value="VVA40939"/>
    <property type="gene ID" value="Prudul26B025871"/>
</dbReference>
<dbReference type="Proteomes" id="UP000327085">
    <property type="component" value="Chromosome 5"/>
</dbReference>
<organism evidence="1 2">
    <name type="scientific">Prunus dulcis</name>
    <name type="common">Almond</name>
    <name type="synonym">Amygdalus dulcis</name>
    <dbReference type="NCBI Taxonomy" id="3755"/>
    <lineage>
        <taxon>Eukaryota</taxon>
        <taxon>Viridiplantae</taxon>
        <taxon>Streptophyta</taxon>
        <taxon>Embryophyta</taxon>
        <taxon>Tracheophyta</taxon>
        <taxon>Spermatophyta</taxon>
        <taxon>Magnoliopsida</taxon>
        <taxon>eudicotyledons</taxon>
        <taxon>Gunneridae</taxon>
        <taxon>Pentapetalae</taxon>
        <taxon>rosids</taxon>
        <taxon>fabids</taxon>
        <taxon>Rosales</taxon>
        <taxon>Rosaceae</taxon>
        <taxon>Amygdaloideae</taxon>
        <taxon>Amygdaleae</taxon>
        <taxon>Prunus</taxon>
    </lineage>
</organism>
<dbReference type="AlphaFoldDB" id="A0A5E4GMA7"/>
<gene>
    <name evidence="1" type="ORF">ALMOND_2B025871</name>
</gene>
<sequence length="143" mass="16360">MLKGCVSLPEVQESNGHLGRLSVVGLEDCKLLKDLPTSLYESKSIEVLVLLGCSRFENLAEDLGEMVSLTTLLADRTAIRKVPFTIVRLKNLRNLFLCDRKWSPSIRVGLKLFWSWVFPRFIASFIARLELFRKIESSELQFN</sequence>
<dbReference type="InParanoid" id="A0A5E4GMA7"/>
<reference evidence="2" key="1">
    <citation type="journal article" date="2020" name="Plant J.">
        <title>Transposons played a major role in the diversification between the closely related almond and peach genomes: results from the almond genome sequence.</title>
        <authorList>
            <person name="Alioto T."/>
            <person name="Alexiou K.G."/>
            <person name="Bardil A."/>
            <person name="Barteri F."/>
            <person name="Castanera R."/>
            <person name="Cruz F."/>
            <person name="Dhingra A."/>
            <person name="Duval H."/>
            <person name="Fernandez I Marti A."/>
            <person name="Frias L."/>
            <person name="Galan B."/>
            <person name="Garcia J.L."/>
            <person name="Howad W."/>
            <person name="Gomez-Garrido J."/>
            <person name="Gut M."/>
            <person name="Julca I."/>
            <person name="Morata J."/>
            <person name="Puigdomenech P."/>
            <person name="Ribeca P."/>
            <person name="Rubio Cabetas M.J."/>
            <person name="Vlasova A."/>
            <person name="Wirthensohn M."/>
            <person name="Garcia-Mas J."/>
            <person name="Gabaldon T."/>
            <person name="Casacuberta J.M."/>
            <person name="Arus P."/>
        </authorList>
    </citation>
    <scope>NUCLEOTIDE SEQUENCE [LARGE SCALE GENOMIC DNA]</scope>
    <source>
        <strain evidence="2">cv. Texas</strain>
    </source>
</reference>
<accession>A0A5E4GMA7</accession>
<dbReference type="EMBL" id="CABIKO010001122">
    <property type="protein sequence ID" value="VVA40939.1"/>
    <property type="molecule type" value="Genomic_DNA"/>
</dbReference>
<evidence type="ECO:0000313" key="1">
    <source>
        <dbReference type="EMBL" id="VVA40939.1"/>
    </source>
</evidence>
<dbReference type="InterPro" id="IPR032675">
    <property type="entry name" value="LRR_dom_sf"/>
</dbReference>
<dbReference type="SUPFAM" id="SSF52058">
    <property type="entry name" value="L domain-like"/>
    <property type="match status" value="1"/>
</dbReference>